<organism evidence="10 12">
    <name type="scientific">Oceanimonas baumannii</name>
    <dbReference type="NCBI Taxonomy" id="129578"/>
    <lineage>
        <taxon>Bacteria</taxon>
        <taxon>Pseudomonadati</taxon>
        <taxon>Pseudomonadota</taxon>
        <taxon>Gammaproteobacteria</taxon>
        <taxon>Aeromonadales</taxon>
        <taxon>Aeromonadaceae</taxon>
        <taxon>Oceanimonas</taxon>
    </lineage>
</organism>
<evidence type="ECO:0000256" key="8">
    <source>
        <dbReference type="SAM" id="SignalP"/>
    </source>
</evidence>
<comment type="pathway">
    <text evidence="1">Amino-acid biosynthesis; L-phenylalanine biosynthesis; phenylpyruvate from prephenate: step 1/1.</text>
</comment>
<accession>A0A235CGX6</accession>
<dbReference type="PANTHER" id="PTHR21022:SF19">
    <property type="entry name" value="PREPHENATE DEHYDRATASE-RELATED"/>
    <property type="match status" value="1"/>
</dbReference>
<dbReference type="RefSeq" id="WP_094278421.1">
    <property type="nucleotide sequence ID" value="NZ_NQJF01000008.1"/>
</dbReference>
<dbReference type="Pfam" id="PF00800">
    <property type="entry name" value="PDT"/>
    <property type="match status" value="1"/>
</dbReference>
<dbReference type="GO" id="GO:0009094">
    <property type="term" value="P:L-phenylalanine biosynthetic process"/>
    <property type="evidence" value="ECO:0007669"/>
    <property type="project" value="UniProtKB-UniPathway"/>
</dbReference>
<evidence type="ECO:0000256" key="2">
    <source>
        <dbReference type="ARBA" id="ARBA00013147"/>
    </source>
</evidence>
<name>A0A235CGX6_9GAMM</name>
<evidence type="ECO:0000259" key="9">
    <source>
        <dbReference type="PROSITE" id="PS51171"/>
    </source>
</evidence>
<evidence type="ECO:0000313" key="13">
    <source>
        <dbReference type="Proteomes" id="UP000295058"/>
    </source>
</evidence>
<dbReference type="PANTHER" id="PTHR21022">
    <property type="entry name" value="PREPHENATE DEHYDRATASE P PROTEIN"/>
    <property type="match status" value="1"/>
</dbReference>
<keyword evidence="6" id="KW-0456">Lyase</keyword>
<feature type="chain" id="PRO_5012014342" description="prephenate dehydratase" evidence="8">
    <location>
        <begin position="20"/>
        <end position="242"/>
    </location>
</feature>
<proteinExistence type="predicted"/>
<dbReference type="EMBL" id="SODO01000007">
    <property type="protein sequence ID" value="TDW58812.1"/>
    <property type="molecule type" value="Genomic_DNA"/>
</dbReference>
<evidence type="ECO:0000313" key="10">
    <source>
        <dbReference type="EMBL" id="OYD23861.1"/>
    </source>
</evidence>
<comment type="catalytic activity">
    <reaction evidence="7">
        <text>prephenate + H(+) = 3-phenylpyruvate + CO2 + H2O</text>
        <dbReference type="Rhea" id="RHEA:21648"/>
        <dbReference type="ChEBI" id="CHEBI:15377"/>
        <dbReference type="ChEBI" id="CHEBI:15378"/>
        <dbReference type="ChEBI" id="CHEBI:16526"/>
        <dbReference type="ChEBI" id="CHEBI:18005"/>
        <dbReference type="ChEBI" id="CHEBI:29934"/>
        <dbReference type="EC" id="4.2.1.51"/>
    </reaction>
</comment>
<protein>
    <recommendedName>
        <fullName evidence="2">prephenate dehydratase</fullName>
        <ecNumber evidence="2">4.2.1.51</ecNumber>
    </recommendedName>
</protein>
<reference evidence="11 13" key="2">
    <citation type="submission" date="2019-03" db="EMBL/GenBank/DDBJ databases">
        <title>Genomic Encyclopedia of Archaeal and Bacterial Type Strains, Phase II (KMG-II): from individual species to whole genera.</title>
        <authorList>
            <person name="Goeker M."/>
        </authorList>
    </citation>
    <scope>NUCLEOTIDE SEQUENCE [LARGE SCALE GENOMIC DNA]</scope>
    <source>
        <strain evidence="11 13">DSM 15594</strain>
    </source>
</reference>
<keyword evidence="13" id="KW-1185">Reference proteome</keyword>
<evidence type="ECO:0000256" key="7">
    <source>
        <dbReference type="ARBA" id="ARBA00047848"/>
    </source>
</evidence>
<keyword evidence="3" id="KW-0028">Amino-acid biosynthesis</keyword>
<keyword evidence="5" id="KW-0584">Phenylalanine biosynthesis</keyword>
<dbReference type="GO" id="GO:0004664">
    <property type="term" value="F:prephenate dehydratase activity"/>
    <property type="evidence" value="ECO:0007669"/>
    <property type="project" value="UniProtKB-EC"/>
</dbReference>
<dbReference type="InterPro" id="IPR001086">
    <property type="entry name" value="Preph_deHydtase"/>
</dbReference>
<comment type="caution">
    <text evidence="10">The sequence shown here is derived from an EMBL/GenBank/DDBJ whole genome shotgun (WGS) entry which is preliminary data.</text>
</comment>
<reference evidence="10 12" key="1">
    <citation type="submission" date="2017-08" db="EMBL/GenBank/DDBJ databases">
        <title>Draft Genome Sequence of the Marine Bacterium Oceanimonas baumannii ATCC 700832.</title>
        <authorList>
            <person name="Mcclelland W.D."/>
            <person name="Brennan M.A."/>
            <person name="Trachtenberg A.M."/>
            <person name="Maclea K.S."/>
        </authorList>
    </citation>
    <scope>NUCLEOTIDE SEQUENCE [LARGE SCALE GENOMIC DNA]</scope>
    <source>
        <strain evidence="10 12">ATCC 700832</strain>
    </source>
</reference>
<dbReference type="AlphaFoldDB" id="A0A235CGX6"/>
<feature type="domain" description="Prephenate dehydratase" evidence="9">
    <location>
        <begin position="23"/>
        <end position="210"/>
    </location>
</feature>
<evidence type="ECO:0000313" key="12">
    <source>
        <dbReference type="Proteomes" id="UP000243640"/>
    </source>
</evidence>
<dbReference type="EMBL" id="NQJF01000008">
    <property type="protein sequence ID" value="OYD23861.1"/>
    <property type="molecule type" value="Genomic_DNA"/>
</dbReference>
<dbReference type="OrthoDB" id="8445094at2"/>
<dbReference type="Proteomes" id="UP000295058">
    <property type="component" value="Unassembled WGS sequence"/>
</dbReference>
<gene>
    <name evidence="10" type="ORF">B6S09_10375</name>
    <name evidence="11" type="ORF">LY04_02167</name>
</gene>
<dbReference type="PROSITE" id="PS51171">
    <property type="entry name" value="PREPHENATE_DEHYDR_3"/>
    <property type="match status" value="1"/>
</dbReference>
<dbReference type="UniPathway" id="UPA00121">
    <property type="reaction ID" value="UER00345"/>
</dbReference>
<dbReference type="Proteomes" id="UP000243640">
    <property type="component" value="Unassembled WGS sequence"/>
</dbReference>
<feature type="signal peptide" evidence="8">
    <location>
        <begin position="1"/>
        <end position="19"/>
    </location>
</feature>
<dbReference type="Gene3D" id="3.40.190.10">
    <property type="entry name" value="Periplasmic binding protein-like II"/>
    <property type="match status" value="2"/>
</dbReference>
<dbReference type="EC" id="4.2.1.51" evidence="2"/>
<evidence type="ECO:0000256" key="6">
    <source>
        <dbReference type="ARBA" id="ARBA00023239"/>
    </source>
</evidence>
<evidence type="ECO:0000256" key="5">
    <source>
        <dbReference type="ARBA" id="ARBA00023222"/>
    </source>
</evidence>
<keyword evidence="4" id="KW-0057">Aromatic amino acid biosynthesis</keyword>
<evidence type="ECO:0000256" key="4">
    <source>
        <dbReference type="ARBA" id="ARBA00023141"/>
    </source>
</evidence>
<evidence type="ECO:0000313" key="11">
    <source>
        <dbReference type="EMBL" id="TDW58812.1"/>
    </source>
</evidence>
<dbReference type="SUPFAM" id="SSF53850">
    <property type="entry name" value="Periplasmic binding protein-like II"/>
    <property type="match status" value="1"/>
</dbReference>
<sequence>MTNRLWIIPALICSASAMAATDTIYVQASRGSFNDAAIHKLFSQSPHLQSELEFSGTPTNAFQRADEQNALAFVAVANSTIDGKLVQATVDAMEQYQVTELKGFITTPIEMCVLMNSKDVASEQPITLLASHPAALKQINGWKATVQAKELEVPEGTAAAAKKVSEQELPAGTAAVGACVLDSAYPDLSIVARGVQDNKNNRTSFILADVAKRDAPIDEEQARVVLQQVIDEGIKLYGENLQ</sequence>
<dbReference type="GO" id="GO:0005737">
    <property type="term" value="C:cytoplasm"/>
    <property type="evidence" value="ECO:0007669"/>
    <property type="project" value="TreeGrafter"/>
</dbReference>
<evidence type="ECO:0000256" key="1">
    <source>
        <dbReference type="ARBA" id="ARBA00004741"/>
    </source>
</evidence>
<evidence type="ECO:0000256" key="3">
    <source>
        <dbReference type="ARBA" id="ARBA00022605"/>
    </source>
</evidence>
<keyword evidence="8" id="KW-0732">Signal</keyword>